<dbReference type="EMBL" id="GGEC01022005">
    <property type="protein sequence ID" value="MBX02489.1"/>
    <property type="molecule type" value="Transcribed_RNA"/>
</dbReference>
<name>A0A2P2K9R5_RHIMU</name>
<protein>
    <submittedName>
        <fullName evidence="1">COP9 complex family protein</fullName>
    </submittedName>
</protein>
<reference evidence="1" key="1">
    <citation type="submission" date="2018-02" db="EMBL/GenBank/DDBJ databases">
        <title>Rhizophora mucronata_Transcriptome.</title>
        <authorList>
            <person name="Meera S.P."/>
            <person name="Sreeshan A."/>
            <person name="Augustine A."/>
        </authorList>
    </citation>
    <scope>NUCLEOTIDE SEQUENCE</scope>
    <source>
        <tissue evidence="1">Leaf</tissue>
    </source>
</reference>
<evidence type="ECO:0000313" key="1">
    <source>
        <dbReference type="EMBL" id="MBX02489.1"/>
    </source>
</evidence>
<dbReference type="AlphaFoldDB" id="A0A2P2K9R5"/>
<proteinExistence type="predicted"/>
<accession>A0A2P2K9R5</accession>
<organism evidence="1">
    <name type="scientific">Rhizophora mucronata</name>
    <name type="common">Asiatic mangrove</name>
    <dbReference type="NCBI Taxonomy" id="61149"/>
    <lineage>
        <taxon>Eukaryota</taxon>
        <taxon>Viridiplantae</taxon>
        <taxon>Streptophyta</taxon>
        <taxon>Embryophyta</taxon>
        <taxon>Tracheophyta</taxon>
        <taxon>Spermatophyta</taxon>
        <taxon>Magnoliopsida</taxon>
        <taxon>eudicotyledons</taxon>
        <taxon>Gunneridae</taxon>
        <taxon>Pentapetalae</taxon>
        <taxon>rosids</taxon>
        <taxon>fabids</taxon>
        <taxon>Malpighiales</taxon>
        <taxon>Rhizophoraceae</taxon>
        <taxon>Rhizophora</taxon>
    </lineage>
</organism>
<sequence>MGSGPDVSAQCLLDCRTELKRMSFMTCDIRPWTCSTVILALSRVILASCDSSCNSQK</sequence>